<dbReference type="AlphaFoldDB" id="A0A932CMV5"/>
<dbReference type="EMBL" id="JACPRF010000155">
    <property type="protein sequence ID" value="MBI2876218.1"/>
    <property type="molecule type" value="Genomic_DNA"/>
</dbReference>
<proteinExistence type="predicted"/>
<keyword evidence="1" id="KW-0175">Coiled coil</keyword>
<dbReference type="Proteomes" id="UP000769766">
    <property type="component" value="Unassembled WGS sequence"/>
</dbReference>
<comment type="caution">
    <text evidence="2">The sequence shown here is derived from an EMBL/GenBank/DDBJ whole genome shotgun (WGS) entry which is preliminary data.</text>
</comment>
<organism evidence="2 3">
    <name type="scientific">Tectimicrobiota bacterium</name>
    <dbReference type="NCBI Taxonomy" id="2528274"/>
    <lineage>
        <taxon>Bacteria</taxon>
        <taxon>Pseudomonadati</taxon>
        <taxon>Nitrospinota/Tectimicrobiota group</taxon>
        <taxon>Candidatus Tectimicrobiota</taxon>
    </lineage>
</organism>
<evidence type="ECO:0000313" key="3">
    <source>
        <dbReference type="Proteomes" id="UP000769766"/>
    </source>
</evidence>
<feature type="coiled-coil region" evidence="1">
    <location>
        <begin position="199"/>
        <end position="261"/>
    </location>
</feature>
<evidence type="ECO:0000256" key="1">
    <source>
        <dbReference type="SAM" id="Coils"/>
    </source>
</evidence>
<evidence type="ECO:0000313" key="2">
    <source>
        <dbReference type="EMBL" id="MBI2876218.1"/>
    </source>
</evidence>
<reference evidence="2" key="1">
    <citation type="submission" date="2020-07" db="EMBL/GenBank/DDBJ databases">
        <title>Huge and variable diversity of episymbiotic CPR bacteria and DPANN archaea in groundwater ecosystems.</title>
        <authorList>
            <person name="He C.Y."/>
            <person name="Keren R."/>
            <person name="Whittaker M."/>
            <person name="Farag I.F."/>
            <person name="Doudna J."/>
            <person name="Cate J.H.D."/>
            <person name="Banfield J.F."/>
        </authorList>
    </citation>
    <scope>NUCLEOTIDE SEQUENCE</scope>
    <source>
        <strain evidence="2">NC_groundwater_672_Ag_B-0.1um_62_36</strain>
    </source>
</reference>
<accession>A0A932CMV5</accession>
<sequence>MEDLLKGFVIQLLEAQGALCEEVEGGCDVLLPPELARRLGCPESLQLSFDPLKENGRQRILYGSELLDRLLELAGNLGLSATYTVSGLPAKSERLVREMGQKFSLPNAKGTLLDSSSAYCPYLILNFKYVALSDERKEGMIRVTVNESSLASFDELEEVLDPEAHQPGRPFGGSPPRPLEEVYRKGCRVAQARIARELKEFEESMNRRLQRDVQRLEDYYLDLAREMEGRIRKRGLQGPEKADLVDKIRATEAELERKVEDLWNKYSIRVRVQWVNSCRIFLPVLQGRYEILRRKERREERVFWNPWLRQIEPLACEGCLENGYTFYLCDRLHRVCPQCFAPCRDCGKRLCPLCLPRERHVCASQLPS</sequence>
<protein>
    <submittedName>
        <fullName evidence="2">Uncharacterized protein</fullName>
    </submittedName>
</protein>
<name>A0A932CMV5_UNCTE</name>
<gene>
    <name evidence="2" type="ORF">HYY20_04990</name>
</gene>